<dbReference type="Gene3D" id="3.30.60.30">
    <property type="match status" value="1"/>
</dbReference>
<accession>A0ABV5PNR9</accession>
<sequence length="88" mass="8959">MTRRLHLAAAAGALAFAAFLPATAAAAVPASAAPQTVPVAAASAGEPRYCPSVYDPVCGENGVTYTNKCWAAREGVRVKHHGVCHGDL</sequence>
<gene>
    <name evidence="3" type="ORF">ACFFTU_33485</name>
</gene>
<evidence type="ECO:0000259" key="2">
    <source>
        <dbReference type="PROSITE" id="PS51465"/>
    </source>
</evidence>
<dbReference type="Proteomes" id="UP001589718">
    <property type="component" value="Unassembled WGS sequence"/>
</dbReference>
<organism evidence="3 4">
    <name type="scientific">Streptomyces cremeus</name>
    <dbReference type="NCBI Taxonomy" id="66881"/>
    <lineage>
        <taxon>Bacteria</taxon>
        <taxon>Bacillati</taxon>
        <taxon>Actinomycetota</taxon>
        <taxon>Actinomycetes</taxon>
        <taxon>Kitasatosporales</taxon>
        <taxon>Streptomycetaceae</taxon>
        <taxon>Streptomyces</taxon>
    </lineage>
</organism>
<evidence type="ECO:0000313" key="3">
    <source>
        <dbReference type="EMBL" id="MFB9524857.1"/>
    </source>
</evidence>
<evidence type="ECO:0000313" key="4">
    <source>
        <dbReference type="Proteomes" id="UP001589718"/>
    </source>
</evidence>
<dbReference type="CDD" id="cd00104">
    <property type="entry name" value="KAZAL_FS"/>
    <property type="match status" value="1"/>
</dbReference>
<dbReference type="EMBL" id="JBHMCR010000026">
    <property type="protein sequence ID" value="MFB9524857.1"/>
    <property type="molecule type" value="Genomic_DNA"/>
</dbReference>
<protein>
    <submittedName>
        <fullName evidence="3">Kazal-type serine protease inhibitor family protein</fullName>
    </submittedName>
</protein>
<evidence type="ECO:0000256" key="1">
    <source>
        <dbReference type="SAM" id="SignalP"/>
    </source>
</evidence>
<feature type="chain" id="PRO_5045454945" evidence="1">
    <location>
        <begin position="25"/>
        <end position="88"/>
    </location>
</feature>
<dbReference type="GO" id="GO:0004867">
    <property type="term" value="F:serine-type endopeptidase inhibitor activity"/>
    <property type="evidence" value="ECO:0007669"/>
    <property type="project" value="UniProtKB-KW"/>
</dbReference>
<dbReference type="InterPro" id="IPR036058">
    <property type="entry name" value="Kazal_dom_sf"/>
</dbReference>
<feature type="domain" description="Kazal-like" evidence="2">
    <location>
        <begin position="40"/>
        <end position="86"/>
    </location>
</feature>
<dbReference type="InterPro" id="IPR002350">
    <property type="entry name" value="Kazal_dom"/>
</dbReference>
<dbReference type="SUPFAM" id="SSF100895">
    <property type="entry name" value="Kazal-type serine protease inhibitors"/>
    <property type="match status" value="1"/>
</dbReference>
<proteinExistence type="predicted"/>
<reference evidence="3 4" key="1">
    <citation type="submission" date="2024-09" db="EMBL/GenBank/DDBJ databases">
        <authorList>
            <person name="Sun Q."/>
            <person name="Mori K."/>
        </authorList>
    </citation>
    <scope>NUCLEOTIDE SEQUENCE [LARGE SCALE GENOMIC DNA]</scope>
    <source>
        <strain evidence="3 4">JCM 4362</strain>
    </source>
</reference>
<dbReference type="SMART" id="SM00280">
    <property type="entry name" value="KAZAL"/>
    <property type="match status" value="1"/>
</dbReference>
<keyword evidence="3" id="KW-0722">Serine protease inhibitor</keyword>
<keyword evidence="1" id="KW-0732">Signal</keyword>
<dbReference type="RefSeq" id="WP_345219882.1">
    <property type="nucleotide sequence ID" value="NZ_BAAAXE010000003.1"/>
</dbReference>
<dbReference type="Pfam" id="PF07648">
    <property type="entry name" value="Kazal_2"/>
    <property type="match status" value="1"/>
</dbReference>
<dbReference type="PROSITE" id="PS51465">
    <property type="entry name" value="KAZAL_2"/>
    <property type="match status" value="1"/>
</dbReference>
<comment type="caution">
    <text evidence="3">The sequence shown here is derived from an EMBL/GenBank/DDBJ whole genome shotgun (WGS) entry which is preliminary data.</text>
</comment>
<keyword evidence="3" id="KW-0646">Protease inhibitor</keyword>
<name>A0ABV5PNR9_STRCM</name>
<keyword evidence="4" id="KW-1185">Reference proteome</keyword>
<feature type="signal peptide" evidence="1">
    <location>
        <begin position="1"/>
        <end position="24"/>
    </location>
</feature>